<feature type="chain" id="PRO_5039771081" description="Arginine biosynthesis bifunctional protein ArgJ beta chain" evidence="8">
    <location>
        <begin position="188"/>
        <end position="405"/>
    </location>
</feature>
<keyword evidence="7 8" id="KW-0012">Acyltransferase</keyword>
<keyword evidence="8" id="KW-0963">Cytoplasm</keyword>
<keyword evidence="4 8" id="KW-0028">Amino-acid biosynthesis</keyword>
<evidence type="ECO:0000313" key="10">
    <source>
        <dbReference type="Proteomes" id="UP000823913"/>
    </source>
</evidence>
<sequence length="405" mass="42544">MNIKEVNGGVCAPKGFKANGVHCGIRKNKIKKDFALIVSDVRASAAGVYTSNLVKGAPVIVTKKHLTDGFAQAIIVNSGNANTCNENGIEIAEGMCGMVERVSGIPSGDVIVASTGVIGQKLDLAPMEGHIGELYEGMGDNSSAAAEAIMTTDTVKKEVAVEFELGGKICRIGGIAKGVGMVCPNMATNLIFLTSDVAISPEILQKVLSDDVKSSFNMVSVDGDQSTNDTCCVLANGLAGNEPITSKGAALNIFAKALNYCTVKLSKMLAKDGEGATKLIECTVKDARSLKTARIVCKSVIKSSLVKAAMFGADANWGRVLCAIGYSGASVDISKIDVWFNSRAGSVKVCENGYGLDFSEELAKKVLTEDEVTILIDLQSGSFKASAWGCDLTYDYVKINGDYRT</sequence>
<dbReference type="EC" id="2.3.1.35" evidence="8"/>
<evidence type="ECO:0000256" key="3">
    <source>
        <dbReference type="ARBA" id="ARBA00022571"/>
    </source>
</evidence>
<dbReference type="CDD" id="cd02152">
    <property type="entry name" value="OAT"/>
    <property type="match status" value="1"/>
</dbReference>
<evidence type="ECO:0000256" key="5">
    <source>
        <dbReference type="ARBA" id="ARBA00022679"/>
    </source>
</evidence>
<evidence type="ECO:0000256" key="8">
    <source>
        <dbReference type="HAMAP-Rule" id="MF_01106"/>
    </source>
</evidence>
<dbReference type="NCBIfam" id="TIGR00120">
    <property type="entry name" value="ArgJ"/>
    <property type="match status" value="1"/>
</dbReference>
<name>A0A9D1E6J1_9FIRM</name>
<keyword evidence="5 8" id="KW-0808">Transferase</keyword>
<dbReference type="InterPro" id="IPR016117">
    <property type="entry name" value="ArgJ-like_dom_sf"/>
</dbReference>
<feature type="binding site" evidence="8">
    <location>
        <position position="177"/>
    </location>
    <ligand>
        <name>substrate</name>
    </ligand>
</feature>
<dbReference type="GO" id="GO:0005737">
    <property type="term" value="C:cytoplasm"/>
    <property type="evidence" value="ECO:0007669"/>
    <property type="project" value="UniProtKB-SubCell"/>
</dbReference>
<dbReference type="FunFam" id="3.10.20.340:FF:000001">
    <property type="entry name" value="Arginine biosynthesis bifunctional protein ArgJ, chloroplastic"/>
    <property type="match status" value="1"/>
</dbReference>
<dbReference type="PANTHER" id="PTHR23100:SF0">
    <property type="entry name" value="ARGININE BIOSYNTHESIS BIFUNCTIONAL PROTEIN ARGJ, MITOCHONDRIAL"/>
    <property type="match status" value="1"/>
</dbReference>
<feature type="binding site" evidence="8">
    <location>
        <position position="405"/>
    </location>
    <ligand>
        <name>substrate</name>
    </ligand>
</feature>
<proteinExistence type="inferred from homology"/>
<feature type="site" description="Cleavage; by autolysis" evidence="8">
    <location>
        <begin position="187"/>
        <end position="188"/>
    </location>
</feature>
<organism evidence="9 10">
    <name type="scientific">Candidatus Coproplasma avicola</name>
    <dbReference type="NCBI Taxonomy" id="2840744"/>
    <lineage>
        <taxon>Bacteria</taxon>
        <taxon>Bacillati</taxon>
        <taxon>Bacillota</taxon>
        <taxon>Clostridia</taxon>
        <taxon>Eubacteriales</taxon>
        <taxon>Candidatus Coproplasma</taxon>
    </lineage>
</organism>
<comment type="function">
    <text evidence="8">Catalyzes two activities which are involved in the cyclic version of arginine biosynthesis: the synthesis of N-acetylglutamate from glutamate and acetyl-CoA as the acetyl donor, and of ornithine by transacetylation between N(2)-acetylornithine and glutamate.</text>
</comment>
<comment type="similarity">
    <text evidence="1 8">Belongs to the ArgJ family.</text>
</comment>
<keyword evidence="3 8" id="KW-0055">Arginine biosynthesis</keyword>
<dbReference type="EC" id="2.3.1.1" evidence="8"/>
<dbReference type="GO" id="GO:0004042">
    <property type="term" value="F:L-glutamate N-acetyltransferase activity"/>
    <property type="evidence" value="ECO:0007669"/>
    <property type="project" value="UniProtKB-UniRule"/>
</dbReference>
<dbReference type="Proteomes" id="UP000823913">
    <property type="component" value="Unassembled WGS sequence"/>
</dbReference>
<dbReference type="Pfam" id="PF01960">
    <property type="entry name" value="ArgJ"/>
    <property type="match status" value="1"/>
</dbReference>
<feature type="active site" description="Nucleophile" evidence="8">
    <location>
        <position position="188"/>
    </location>
</feature>
<gene>
    <name evidence="8 9" type="primary">argJ</name>
    <name evidence="9" type="ORF">IAB94_03295</name>
</gene>
<dbReference type="InterPro" id="IPR042195">
    <property type="entry name" value="ArgJ_beta_C"/>
</dbReference>
<comment type="pathway">
    <text evidence="8">Amino-acid biosynthesis; L-arginine biosynthesis; L-ornithine and N-acetyl-L-glutamate from L-glutamate and N(2)-acetyl-L-ornithine (cyclic): step 1/1.</text>
</comment>
<comment type="subcellular location">
    <subcellularLocation>
        <location evidence="8">Cytoplasm</location>
    </subcellularLocation>
</comment>
<feature type="binding site" evidence="8">
    <location>
        <position position="274"/>
    </location>
    <ligand>
        <name>substrate</name>
    </ligand>
</feature>
<dbReference type="NCBIfam" id="NF003802">
    <property type="entry name" value="PRK05388.1"/>
    <property type="match status" value="1"/>
</dbReference>
<reference evidence="9" key="1">
    <citation type="submission" date="2020-10" db="EMBL/GenBank/DDBJ databases">
        <authorList>
            <person name="Gilroy R."/>
        </authorList>
    </citation>
    <scope>NUCLEOTIDE SEQUENCE</scope>
    <source>
        <strain evidence="9">ChiW16-3235</strain>
    </source>
</reference>
<dbReference type="AlphaFoldDB" id="A0A9D1E6J1"/>
<comment type="catalytic activity">
    <reaction evidence="8">
        <text>L-glutamate + acetyl-CoA = N-acetyl-L-glutamate + CoA + H(+)</text>
        <dbReference type="Rhea" id="RHEA:24292"/>
        <dbReference type="ChEBI" id="CHEBI:15378"/>
        <dbReference type="ChEBI" id="CHEBI:29985"/>
        <dbReference type="ChEBI" id="CHEBI:44337"/>
        <dbReference type="ChEBI" id="CHEBI:57287"/>
        <dbReference type="ChEBI" id="CHEBI:57288"/>
        <dbReference type="EC" id="2.3.1.1"/>
    </reaction>
</comment>
<dbReference type="HAMAP" id="MF_01106">
    <property type="entry name" value="ArgJ"/>
    <property type="match status" value="1"/>
</dbReference>
<comment type="caution">
    <text evidence="9">The sequence shown here is derived from an EMBL/GenBank/DDBJ whole genome shotgun (WGS) entry which is preliminary data.</text>
</comment>
<evidence type="ECO:0000256" key="1">
    <source>
        <dbReference type="ARBA" id="ARBA00006774"/>
    </source>
</evidence>
<evidence type="ECO:0000256" key="7">
    <source>
        <dbReference type="ARBA" id="ARBA00023315"/>
    </source>
</evidence>
<feature type="binding site" evidence="8">
    <location>
        <position position="151"/>
    </location>
    <ligand>
        <name>substrate</name>
    </ligand>
</feature>
<comment type="pathway">
    <text evidence="8">Amino-acid biosynthesis; L-arginine biosynthesis; N(2)-acetyl-L-ornithine from L-glutamate: step 1/4.</text>
</comment>
<feature type="site" description="Involved in the stabilization of negative charge on the oxyanion by the formation of the oxyanion hole" evidence="8">
    <location>
        <position position="116"/>
    </location>
</feature>
<evidence type="ECO:0000256" key="6">
    <source>
        <dbReference type="ARBA" id="ARBA00022813"/>
    </source>
</evidence>
<evidence type="ECO:0000256" key="2">
    <source>
        <dbReference type="ARBA" id="ARBA00011475"/>
    </source>
</evidence>
<dbReference type="Gene3D" id="3.60.70.12">
    <property type="entry name" value="L-amino peptidase D-ALA esterase/amidase"/>
    <property type="match status" value="1"/>
</dbReference>
<comment type="catalytic activity">
    <reaction evidence="8">
        <text>N(2)-acetyl-L-ornithine + L-glutamate = N-acetyl-L-glutamate + L-ornithine</text>
        <dbReference type="Rhea" id="RHEA:15349"/>
        <dbReference type="ChEBI" id="CHEBI:29985"/>
        <dbReference type="ChEBI" id="CHEBI:44337"/>
        <dbReference type="ChEBI" id="CHEBI:46911"/>
        <dbReference type="ChEBI" id="CHEBI:57805"/>
        <dbReference type="EC" id="2.3.1.35"/>
    </reaction>
</comment>
<feature type="site" description="Involved in the stabilization of negative charge on the oxyanion by the formation of the oxyanion hole" evidence="8">
    <location>
        <position position="115"/>
    </location>
</feature>
<accession>A0A9D1E6J1</accession>
<dbReference type="EMBL" id="DVHK01000076">
    <property type="protein sequence ID" value="HIR67059.1"/>
    <property type="molecule type" value="Genomic_DNA"/>
</dbReference>
<dbReference type="GO" id="GO:0004358">
    <property type="term" value="F:L-glutamate N-acetyltransferase activity, acting on acetyl-L-ornithine as donor"/>
    <property type="evidence" value="ECO:0007669"/>
    <property type="project" value="UniProtKB-UniRule"/>
</dbReference>
<dbReference type="InterPro" id="IPR002813">
    <property type="entry name" value="Arg_biosynth_ArgJ"/>
</dbReference>
<evidence type="ECO:0000256" key="4">
    <source>
        <dbReference type="ARBA" id="ARBA00022605"/>
    </source>
</evidence>
<dbReference type="GO" id="GO:0006592">
    <property type="term" value="P:ornithine biosynthetic process"/>
    <property type="evidence" value="ECO:0007669"/>
    <property type="project" value="TreeGrafter"/>
</dbReference>
<comment type="subunit">
    <text evidence="2 8">Heterotetramer of two alpha and two beta chains.</text>
</comment>
<dbReference type="SUPFAM" id="SSF56266">
    <property type="entry name" value="DmpA/ArgJ-like"/>
    <property type="match status" value="1"/>
</dbReference>
<feature type="binding site" evidence="8">
    <location>
        <position position="400"/>
    </location>
    <ligand>
        <name>substrate</name>
    </ligand>
</feature>
<keyword evidence="8" id="KW-0511">Multifunctional enzyme</keyword>
<dbReference type="GO" id="GO:0006526">
    <property type="term" value="P:L-arginine biosynthetic process"/>
    <property type="evidence" value="ECO:0007669"/>
    <property type="project" value="UniProtKB-UniRule"/>
</dbReference>
<reference evidence="9" key="2">
    <citation type="journal article" date="2021" name="PeerJ">
        <title>Extensive microbial diversity within the chicken gut microbiome revealed by metagenomics and culture.</title>
        <authorList>
            <person name="Gilroy R."/>
            <person name="Ravi A."/>
            <person name="Getino M."/>
            <person name="Pursley I."/>
            <person name="Horton D.L."/>
            <person name="Alikhan N.F."/>
            <person name="Baker D."/>
            <person name="Gharbi K."/>
            <person name="Hall N."/>
            <person name="Watson M."/>
            <person name="Adriaenssens E.M."/>
            <person name="Foster-Nyarko E."/>
            <person name="Jarju S."/>
            <person name="Secka A."/>
            <person name="Antonio M."/>
            <person name="Oren A."/>
            <person name="Chaudhuri R.R."/>
            <person name="La Ragione R."/>
            <person name="Hildebrand F."/>
            <person name="Pallen M.J."/>
        </authorList>
    </citation>
    <scope>NUCLEOTIDE SEQUENCE</scope>
    <source>
        <strain evidence="9">ChiW16-3235</strain>
    </source>
</reference>
<feature type="chain" id="PRO_5039771080" description="Arginine biosynthesis bifunctional protein ArgJ alpha chain" evidence="8">
    <location>
        <begin position="1"/>
        <end position="187"/>
    </location>
</feature>
<keyword evidence="6 8" id="KW-0068">Autocatalytic cleavage</keyword>
<feature type="binding site" evidence="8">
    <location>
        <position position="188"/>
    </location>
    <ligand>
        <name>substrate</name>
    </ligand>
</feature>
<protein>
    <recommendedName>
        <fullName evidence="8">Arginine biosynthesis bifunctional protein ArgJ</fullName>
    </recommendedName>
    <domain>
        <recommendedName>
            <fullName evidence="8">Glutamate N-acetyltransferase</fullName>
            <ecNumber evidence="8">2.3.1.35</ecNumber>
        </recommendedName>
        <alternativeName>
            <fullName evidence="8">Ornithine acetyltransferase</fullName>
            <shortName evidence="8">OATase</shortName>
        </alternativeName>
        <alternativeName>
            <fullName evidence="8">Ornithine transacetylase</fullName>
        </alternativeName>
    </domain>
    <domain>
        <recommendedName>
            <fullName evidence="8">Amino-acid acetyltransferase</fullName>
            <ecNumber evidence="8">2.3.1.1</ecNumber>
        </recommendedName>
        <alternativeName>
            <fullName evidence="8">N-acetylglutamate synthase</fullName>
            <shortName evidence="8">AGSase</shortName>
        </alternativeName>
    </domain>
    <component>
        <recommendedName>
            <fullName evidence="8">Arginine biosynthesis bifunctional protein ArgJ alpha chain</fullName>
        </recommendedName>
    </component>
    <component>
        <recommendedName>
            <fullName evidence="8">Arginine biosynthesis bifunctional protein ArgJ beta chain</fullName>
        </recommendedName>
    </component>
</protein>
<dbReference type="PANTHER" id="PTHR23100">
    <property type="entry name" value="ARGININE BIOSYNTHESIS BIFUNCTIONAL PROTEIN ARGJ"/>
    <property type="match status" value="1"/>
</dbReference>
<evidence type="ECO:0000313" key="9">
    <source>
        <dbReference type="EMBL" id="HIR67059.1"/>
    </source>
</evidence>
<dbReference type="Gene3D" id="3.10.20.340">
    <property type="entry name" value="ArgJ beta chain, C-terminal domain"/>
    <property type="match status" value="1"/>
</dbReference>